<evidence type="ECO:0000313" key="3">
    <source>
        <dbReference type="Proteomes" id="UP000731519"/>
    </source>
</evidence>
<accession>A0ABQ6XUZ5</accession>
<name>A0ABQ6XUZ5_STRFR</name>
<dbReference type="EMBL" id="ASYR01000016">
    <property type="protein sequence ID" value="KAF0649220.1"/>
    <property type="molecule type" value="Genomic_DNA"/>
</dbReference>
<evidence type="ECO:0000256" key="1">
    <source>
        <dbReference type="SAM" id="MobiDB-lite"/>
    </source>
</evidence>
<organism evidence="2 3">
    <name type="scientific">Streptomyces fradiae ATCC 10745 = DSM 40063</name>
    <dbReference type="NCBI Taxonomy" id="1319510"/>
    <lineage>
        <taxon>Bacteria</taxon>
        <taxon>Bacillati</taxon>
        <taxon>Actinomycetota</taxon>
        <taxon>Actinomycetes</taxon>
        <taxon>Kitasatosporales</taxon>
        <taxon>Streptomycetaceae</taxon>
        <taxon>Streptomyces</taxon>
    </lineage>
</organism>
<keyword evidence="3" id="KW-1185">Reference proteome</keyword>
<reference evidence="2 3" key="1">
    <citation type="submission" date="2013-05" db="EMBL/GenBank/DDBJ databases">
        <title>Genome Sequence of Streptomyces fradiae.</title>
        <authorList>
            <person name="Kirby R."/>
        </authorList>
    </citation>
    <scope>NUCLEOTIDE SEQUENCE [LARGE SCALE GENOMIC DNA]</scope>
    <source>
        <strain evidence="2 3">ATCC 10745</strain>
    </source>
</reference>
<evidence type="ECO:0000313" key="2">
    <source>
        <dbReference type="EMBL" id="KAF0649220.1"/>
    </source>
</evidence>
<feature type="region of interest" description="Disordered" evidence="1">
    <location>
        <begin position="29"/>
        <end position="48"/>
    </location>
</feature>
<comment type="caution">
    <text evidence="2">The sequence shown here is derived from an EMBL/GenBank/DDBJ whole genome shotgun (WGS) entry which is preliminary data.</text>
</comment>
<feature type="compositionally biased region" description="Pro residues" evidence="1">
    <location>
        <begin position="32"/>
        <end position="48"/>
    </location>
</feature>
<proteinExistence type="predicted"/>
<protein>
    <submittedName>
        <fullName evidence="2">Uncharacterized protein</fullName>
    </submittedName>
</protein>
<gene>
    <name evidence="2" type="ORF">K701_14025</name>
</gene>
<feature type="region of interest" description="Disordered" evidence="1">
    <location>
        <begin position="1"/>
        <end position="20"/>
    </location>
</feature>
<sequence length="48" mass="5140">MMVEVPEPRPVVPRRDEGAADVGTLVELGWVEPPPEPAPLPPVDPDVS</sequence>
<dbReference type="Proteomes" id="UP000731519">
    <property type="component" value="Unassembled WGS sequence"/>
</dbReference>